<evidence type="ECO:0008006" key="3">
    <source>
        <dbReference type="Google" id="ProtNLM"/>
    </source>
</evidence>
<dbReference type="Proteomes" id="UP000684084">
    <property type="component" value="Unassembled WGS sequence"/>
</dbReference>
<organism evidence="1 2">
    <name type="scientific">Rhizophagus irregularis</name>
    <dbReference type="NCBI Taxonomy" id="588596"/>
    <lineage>
        <taxon>Eukaryota</taxon>
        <taxon>Fungi</taxon>
        <taxon>Fungi incertae sedis</taxon>
        <taxon>Mucoromycota</taxon>
        <taxon>Glomeromycotina</taxon>
        <taxon>Glomeromycetes</taxon>
        <taxon>Glomerales</taxon>
        <taxon>Glomeraceae</taxon>
        <taxon>Rhizophagus</taxon>
    </lineage>
</organism>
<dbReference type="VEuPathDB" id="FungiDB:RhiirFUN_024526"/>
<dbReference type="EMBL" id="CAGKOT010000005">
    <property type="protein sequence ID" value="CAB5342942.1"/>
    <property type="molecule type" value="Genomic_DNA"/>
</dbReference>
<accession>A0A915YUE1</accession>
<dbReference type="OrthoDB" id="2382868at2759"/>
<gene>
    <name evidence="1" type="ORF">CHRIB12_LOCUS3809</name>
</gene>
<name>A0A915YUE1_9GLOM</name>
<proteinExistence type="predicted"/>
<reference evidence="1" key="1">
    <citation type="submission" date="2020-05" db="EMBL/GenBank/DDBJ databases">
        <authorList>
            <person name="Rincon C."/>
            <person name="Sanders R I."/>
            <person name="Robbins C."/>
            <person name="Chaturvedi A."/>
        </authorList>
    </citation>
    <scope>NUCLEOTIDE SEQUENCE</scope>
    <source>
        <strain evidence="1">CHB12</strain>
    </source>
</reference>
<comment type="caution">
    <text evidence="1">The sequence shown here is derived from an EMBL/GenBank/DDBJ whole genome shotgun (WGS) entry which is preliminary data.</text>
</comment>
<evidence type="ECO:0000313" key="1">
    <source>
        <dbReference type="EMBL" id="CAB5342942.1"/>
    </source>
</evidence>
<protein>
    <recommendedName>
        <fullName evidence="3">Reverse transcriptase domain-containing protein</fullName>
    </recommendedName>
</protein>
<sequence>MNNSKKEIWVGLQDLSKAYDHVNLSLLKLAFQRLHFLPFIVNLLILLFTDHTNCVILPNDTSSPIKYSKKINNIYQPSSDTEINYPSSVVGYLDDTSWFAFSKEQLEYY</sequence>
<evidence type="ECO:0000313" key="2">
    <source>
        <dbReference type="Proteomes" id="UP000684084"/>
    </source>
</evidence>
<dbReference type="AlphaFoldDB" id="A0A915YUE1"/>